<evidence type="ECO:0000256" key="3">
    <source>
        <dbReference type="ARBA" id="ARBA00021257"/>
    </source>
</evidence>
<protein>
    <recommendedName>
        <fullName evidence="3">Translocation protein SEC62</fullName>
    </recommendedName>
</protein>
<dbReference type="OrthoDB" id="200187at2759"/>
<dbReference type="InterPro" id="IPR004728">
    <property type="entry name" value="Sec62"/>
</dbReference>
<evidence type="ECO:0000256" key="5">
    <source>
        <dbReference type="ARBA" id="ARBA00022692"/>
    </source>
</evidence>
<feature type="transmembrane region" description="Helical" evidence="11">
    <location>
        <begin position="161"/>
        <end position="188"/>
    </location>
</feature>
<comment type="similarity">
    <text evidence="2">Belongs to the SEC62 family.</text>
</comment>
<proteinExistence type="inferred from homology"/>
<evidence type="ECO:0000256" key="10">
    <source>
        <dbReference type="ARBA" id="ARBA00023136"/>
    </source>
</evidence>
<keyword evidence="10 11" id="KW-0472">Membrane</keyword>
<evidence type="ECO:0000256" key="7">
    <source>
        <dbReference type="ARBA" id="ARBA00022927"/>
    </source>
</evidence>
<evidence type="ECO:0000256" key="1">
    <source>
        <dbReference type="ARBA" id="ARBA00004477"/>
    </source>
</evidence>
<dbReference type="EMBL" id="MTSL01000201">
    <property type="protein sequence ID" value="PJF16924.1"/>
    <property type="molecule type" value="Genomic_DNA"/>
</dbReference>
<keyword evidence="5 11" id="KW-0812">Transmembrane</keyword>
<evidence type="ECO:0000256" key="8">
    <source>
        <dbReference type="ARBA" id="ARBA00022989"/>
    </source>
</evidence>
<comment type="subcellular location">
    <subcellularLocation>
        <location evidence="1">Endoplasmic reticulum membrane</location>
        <topology evidence="1">Multi-pass membrane protein</topology>
    </subcellularLocation>
</comment>
<dbReference type="PANTHER" id="PTHR12443:SF9">
    <property type="entry name" value="TRANSLOCATION PROTEIN SEC62"/>
    <property type="match status" value="1"/>
</dbReference>
<evidence type="ECO:0000256" key="9">
    <source>
        <dbReference type="ARBA" id="ARBA00023010"/>
    </source>
</evidence>
<dbReference type="Pfam" id="PF03839">
    <property type="entry name" value="Sec62"/>
    <property type="match status" value="1"/>
</dbReference>
<keyword evidence="13" id="KW-1185">Reference proteome</keyword>
<accession>A0A2H9TGM1</accession>
<keyword evidence="8 11" id="KW-1133">Transmembrane helix</keyword>
<evidence type="ECO:0000256" key="6">
    <source>
        <dbReference type="ARBA" id="ARBA00022824"/>
    </source>
</evidence>
<keyword evidence="4" id="KW-0813">Transport</keyword>
<dbReference type="AlphaFoldDB" id="A0A2H9TGM1"/>
<feature type="transmembrane region" description="Helical" evidence="11">
    <location>
        <begin position="122"/>
        <end position="141"/>
    </location>
</feature>
<sequence length="237" mass="26454">MSRLDEQLIRVAAFLRKSPTVKTNECIMAEKRVDIFKGTLSFILTVGTSATKALLSPEYAAQRQLPSIGTQEEATAILQELLNAGLILRAKSVNNTRFFQPDLSRTWSDDALYAWIYEGSQFTTLMGAAILLIVVLGAMLFPLWPHAIRSKASWVLNVVMYLAIGCIAFLLGISVVRMIFYVITYFAAKPGIWIFPNLWEDVGVIESFIPLWDWDKPAAVTASSAKTTPTTEERKND</sequence>
<name>A0A2H9TGM1_9FUNG</name>
<evidence type="ECO:0000256" key="4">
    <source>
        <dbReference type="ARBA" id="ARBA00022448"/>
    </source>
</evidence>
<dbReference type="Proteomes" id="UP000240830">
    <property type="component" value="Unassembled WGS sequence"/>
</dbReference>
<dbReference type="GO" id="GO:0005789">
    <property type="term" value="C:endoplasmic reticulum membrane"/>
    <property type="evidence" value="ECO:0007669"/>
    <property type="project" value="UniProtKB-SubCell"/>
</dbReference>
<organism evidence="12 13">
    <name type="scientific">Paramicrosporidium saccamoebae</name>
    <dbReference type="NCBI Taxonomy" id="1246581"/>
    <lineage>
        <taxon>Eukaryota</taxon>
        <taxon>Fungi</taxon>
        <taxon>Fungi incertae sedis</taxon>
        <taxon>Cryptomycota</taxon>
        <taxon>Cryptomycota incertae sedis</taxon>
        <taxon>Paramicrosporidium</taxon>
    </lineage>
</organism>
<gene>
    <name evidence="12" type="ORF">PSACC_03259</name>
</gene>
<dbReference type="STRING" id="1246581.A0A2H9TGM1"/>
<reference evidence="12 13" key="1">
    <citation type="submission" date="2016-10" db="EMBL/GenBank/DDBJ databases">
        <title>The genome of Paramicrosporidium saccamoebae is the missing link in understanding Cryptomycota and Microsporidia evolution.</title>
        <authorList>
            <person name="Quandt C.A."/>
            <person name="Beaudet D."/>
            <person name="Corsaro D."/>
            <person name="Michel R."/>
            <person name="Corradi N."/>
            <person name="James T."/>
        </authorList>
    </citation>
    <scope>NUCLEOTIDE SEQUENCE [LARGE SCALE GENOMIC DNA]</scope>
    <source>
        <strain evidence="12 13">KSL3</strain>
    </source>
</reference>
<keyword evidence="7" id="KW-0653">Protein transport</keyword>
<evidence type="ECO:0000313" key="13">
    <source>
        <dbReference type="Proteomes" id="UP000240830"/>
    </source>
</evidence>
<dbReference type="GO" id="GO:0031204">
    <property type="term" value="P:post-translational protein targeting to membrane, translocation"/>
    <property type="evidence" value="ECO:0007669"/>
    <property type="project" value="TreeGrafter"/>
</dbReference>
<evidence type="ECO:0000256" key="2">
    <source>
        <dbReference type="ARBA" id="ARBA00010604"/>
    </source>
</evidence>
<dbReference type="PANTHER" id="PTHR12443">
    <property type="entry name" value="TRANSLOCATION PROTEIN SEC62"/>
    <property type="match status" value="1"/>
</dbReference>
<keyword evidence="9" id="KW-0811">Translocation</keyword>
<comment type="caution">
    <text evidence="12">The sequence shown here is derived from an EMBL/GenBank/DDBJ whole genome shotgun (WGS) entry which is preliminary data.</text>
</comment>
<evidence type="ECO:0000256" key="11">
    <source>
        <dbReference type="SAM" id="Phobius"/>
    </source>
</evidence>
<evidence type="ECO:0000313" key="12">
    <source>
        <dbReference type="EMBL" id="PJF16924.1"/>
    </source>
</evidence>
<keyword evidence="6" id="KW-0256">Endoplasmic reticulum</keyword>